<proteinExistence type="predicted"/>
<evidence type="ECO:0000256" key="1">
    <source>
        <dbReference type="SAM" id="Phobius"/>
    </source>
</evidence>
<protein>
    <submittedName>
        <fullName evidence="3">PH domain-containing protein</fullName>
    </submittedName>
</protein>
<organism evidence="3 4">
    <name type="scientific">Brachybacterium epidermidis</name>
    <dbReference type="NCBI Taxonomy" id="2781983"/>
    <lineage>
        <taxon>Bacteria</taxon>
        <taxon>Bacillati</taxon>
        <taxon>Actinomycetota</taxon>
        <taxon>Actinomycetes</taxon>
        <taxon>Micrococcales</taxon>
        <taxon>Dermabacteraceae</taxon>
        <taxon>Brachybacterium</taxon>
    </lineage>
</organism>
<dbReference type="EMBL" id="JADEYR010000012">
    <property type="protein sequence ID" value="MBE9404634.1"/>
    <property type="molecule type" value="Genomic_DNA"/>
</dbReference>
<sequence>MDTAGTVVFRPRMVRAVGYAVAVIMLAALVGGAILIPGFSPLDRAGMVMVGVLAALFCHLQASVRVVAGPQQLEVRNLFRTRTVTWPEVVGVSFPMGDPWAHLDLADGSTLATWAIQRSDGKRGIADAHRLAALVRERGEAPDHEG</sequence>
<keyword evidence="1" id="KW-1133">Transmembrane helix</keyword>
<evidence type="ECO:0000313" key="4">
    <source>
        <dbReference type="Proteomes" id="UP000644727"/>
    </source>
</evidence>
<feature type="transmembrane region" description="Helical" evidence="1">
    <location>
        <begin position="16"/>
        <end position="39"/>
    </location>
</feature>
<dbReference type="InterPro" id="IPR019692">
    <property type="entry name" value="CFP-6_PH"/>
</dbReference>
<keyword evidence="1" id="KW-0472">Membrane</keyword>
<evidence type="ECO:0000259" key="2">
    <source>
        <dbReference type="Pfam" id="PF10756"/>
    </source>
</evidence>
<dbReference type="Proteomes" id="UP000644727">
    <property type="component" value="Unassembled WGS sequence"/>
</dbReference>
<name>A0ABR9W2F9_9MICO</name>
<dbReference type="Pfam" id="PF10756">
    <property type="entry name" value="bPH_6"/>
    <property type="match status" value="1"/>
</dbReference>
<reference evidence="3 4" key="1">
    <citation type="submission" date="2020-10" db="EMBL/GenBank/DDBJ databases">
        <title>Draft genome and description of Brachybacterium epidermidis sp nov.</title>
        <authorList>
            <person name="Boxberger M."/>
            <person name="La Scola B."/>
        </authorList>
    </citation>
    <scope>NUCLEOTIDE SEQUENCE [LARGE SCALE GENOMIC DNA]</scope>
    <source>
        <strain evidence="3 4">Marseille-Q2903</strain>
    </source>
</reference>
<keyword evidence="4" id="KW-1185">Reference proteome</keyword>
<comment type="caution">
    <text evidence="3">The sequence shown here is derived from an EMBL/GenBank/DDBJ whole genome shotgun (WGS) entry which is preliminary data.</text>
</comment>
<gene>
    <name evidence="3" type="ORF">IOE58_10710</name>
</gene>
<keyword evidence="1" id="KW-0812">Transmembrane</keyword>
<feature type="domain" description="Low molecular weight protein antigen 6 PH" evidence="2">
    <location>
        <begin position="64"/>
        <end position="130"/>
    </location>
</feature>
<dbReference type="RefSeq" id="WP_193866377.1">
    <property type="nucleotide sequence ID" value="NZ_JADEYR010000012.1"/>
</dbReference>
<feature type="transmembrane region" description="Helical" evidence="1">
    <location>
        <begin position="45"/>
        <end position="68"/>
    </location>
</feature>
<evidence type="ECO:0000313" key="3">
    <source>
        <dbReference type="EMBL" id="MBE9404634.1"/>
    </source>
</evidence>
<accession>A0ABR9W2F9</accession>